<sequence length="94" mass="11291">EELMNTFEIAKRKCFFNTERVLYATKMIKIDRRGYKQHVRIFCITTERLYIITKKDPYPKEAVLFKDVLGISCTPRNDGFICLHTRETREDRVK</sequence>
<feature type="domain" description="TH1" evidence="1">
    <location>
        <begin position="1"/>
        <end position="94"/>
    </location>
</feature>
<dbReference type="Proteomes" id="UP000663881">
    <property type="component" value="Unassembled WGS sequence"/>
</dbReference>
<evidence type="ECO:0000313" key="2">
    <source>
        <dbReference type="EMBL" id="CAF4439707.1"/>
    </source>
</evidence>
<reference evidence="2" key="1">
    <citation type="submission" date="2021-02" db="EMBL/GenBank/DDBJ databases">
        <authorList>
            <person name="Nowell W R."/>
        </authorList>
    </citation>
    <scope>NUCLEOTIDE SEQUENCE</scope>
</reference>
<organism evidence="2 3">
    <name type="scientific">Adineta steineri</name>
    <dbReference type="NCBI Taxonomy" id="433720"/>
    <lineage>
        <taxon>Eukaryota</taxon>
        <taxon>Metazoa</taxon>
        <taxon>Spiralia</taxon>
        <taxon>Gnathifera</taxon>
        <taxon>Rotifera</taxon>
        <taxon>Eurotatoria</taxon>
        <taxon>Bdelloidea</taxon>
        <taxon>Adinetida</taxon>
        <taxon>Adinetidae</taxon>
        <taxon>Adineta</taxon>
    </lineage>
</organism>
<dbReference type="AlphaFoldDB" id="A0A820RLC5"/>
<dbReference type="EMBL" id="CAJOAY010033606">
    <property type="protein sequence ID" value="CAF4439707.1"/>
    <property type="molecule type" value="Genomic_DNA"/>
</dbReference>
<dbReference type="GO" id="GO:0016459">
    <property type="term" value="C:myosin complex"/>
    <property type="evidence" value="ECO:0007669"/>
    <property type="project" value="InterPro"/>
</dbReference>
<gene>
    <name evidence="2" type="ORF">OKA104_LOCUS53551</name>
</gene>
<dbReference type="Pfam" id="PF06017">
    <property type="entry name" value="Myosin_TH1"/>
    <property type="match status" value="1"/>
</dbReference>
<dbReference type="PROSITE" id="PS51757">
    <property type="entry name" value="TH1"/>
    <property type="match status" value="1"/>
</dbReference>
<name>A0A820RLC5_9BILA</name>
<evidence type="ECO:0000313" key="3">
    <source>
        <dbReference type="Proteomes" id="UP000663881"/>
    </source>
</evidence>
<proteinExistence type="predicted"/>
<comment type="caution">
    <text evidence="2">The sequence shown here is derived from an EMBL/GenBank/DDBJ whole genome shotgun (WGS) entry which is preliminary data.</text>
</comment>
<dbReference type="GO" id="GO:0003774">
    <property type="term" value="F:cytoskeletal motor activity"/>
    <property type="evidence" value="ECO:0007669"/>
    <property type="project" value="InterPro"/>
</dbReference>
<dbReference type="InterPro" id="IPR010926">
    <property type="entry name" value="Myosin_TH1"/>
</dbReference>
<feature type="non-terminal residue" evidence="2">
    <location>
        <position position="1"/>
    </location>
</feature>
<accession>A0A820RLC5</accession>
<protein>
    <recommendedName>
        <fullName evidence="1">TH1 domain-containing protein</fullName>
    </recommendedName>
</protein>
<evidence type="ECO:0000259" key="1">
    <source>
        <dbReference type="PROSITE" id="PS51757"/>
    </source>
</evidence>